<comment type="caution">
    <text evidence="1">The sequence shown here is derived from an EMBL/GenBank/DDBJ whole genome shotgun (WGS) entry which is preliminary data.</text>
</comment>
<dbReference type="EMBL" id="JOKG01000001">
    <property type="protein sequence ID" value="KEQ15253.1"/>
    <property type="molecule type" value="Genomic_DNA"/>
</dbReference>
<protein>
    <submittedName>
        <fullName evidence="1">Uncharacterized protein</fullName>
    </submittedName>
</protein>
<evidence type="ECO:0000313" key="1">
    <source>
        <dbReference type="EMBL" id="KEQ15253.1"/>
    </source>
</evidence>
<accession>A0A081N9Y0</accession>
<dbReference type="AlphaFoldDB" id="A0A081N9Y0"/>
<reference evidence="1 2" key="1">
    <citation type="submission" date="2014-06" db="EMBL/GenBank/DDBJ databases">
        <title>Whole Genome Sequences of Three Symbiotic Endozoicomonas Bacteria.</title>
        <authorList>
            <person name="Neave M.J."/>
            <person name="Apprill A."/>
            <person name="Voolstra C.R."/>
        </authorList>
    </citation>
    <scope>NUCLEOTIDE SEQUENCE [LARGE SCALE GENOMIC DNA]</scope>
    <source>
        <strain evidence="1 2">LMG 24815</strain>
    </source>
</reference>
<name>A0A081N9Y0_9GAMM</name>
<gene>
    <name evidence="1" type="ORF">GZ77_00790</name>
</gene>
<dbReference type="Proteomes" id="UP000028006">
    <property type="component" value="Unassembled WGS sequence"/>
</dbReference>
<sequence length="203" mass="22684">MSAVRLFVLISLFYTVNTFGQSEALYCSYDLVANTLSGGWQWGASGEIASSDAAFDIAKENLVNSIAKKMNAQSSECLEEVDRIINQLKQYLLTPDALKPELSENFREKAIELYLIALGMFAKAHDDIFTLSDLKNKLRKTGASDLAGMECSCFERMLFLRTKQKEEASVFDGAAKDVAYYLGLVVVARIVWVIVDMYVNQFP</sequence>
<organism evidence="1 2">
    <name type="scientific">Endozoicomonas montiporae</name>
    <dbReference type="NCBI Taxonomy" id="1027273"/>
    <lineage>
        <taxon>Bacteria</taxon>
        <taxon>Pseudomonadati</taxon>
        <taxon>Pseudomonadota</taxon>
        <taxon>Gammaproteobacteria</taxon>
        <taxon>Oceanospirillales</taxon>
        <taxon>Endozoicomonadaceae</taxon>
        <taxon>Endozoicomonas</taxon>
    </lineage>
</organism>
<dbReference type="RefSeq" id="WP_034872432.1">
    <property type="nucleotide sequence ID" value="NZ_JOKG01000001.1"/>
</dbReference>
<evidence type="ECO:0000313" key="2">
    <source>
        <dbReference type="Proteomes" id="UP000028006"/>
    </source>
</evidence>
<keyword evidence="2" id="KW-1185">Reference proteome</keyword>
<proteinExistence type="predicted"/>